<name>A0A644VFJ0_9ZZZZ</name>
<comment type="caution">
    <text evidence="2">The sequence shown here is derived from an EMBL/GenBank/DDBJ whole genome shotgun (WGS) entry which is preliminary data.</text>
</comment>
<protein>
    <recommendedName>
        <fullName evidence="1">Uncharacterized protein TP-0789 domain-containing protein</fullName>
    </recommendedName>
</protein>
<evidence type="ECO:0000259" key="1">
    <source>
        <dbReference type="Pfam" id="PF17131"/>
    </source>
</evidence>
<dbReference type="CDD" id="cd16329">
    <property type="entry name" value="LolA_like"/>
    <property type="match status" value="1"/>
</dbReference>
<dbReference type="InterPro" id="IPR033399">
    <property type="entry name" value="TP_0789-like"/>
</dbReference>
<reference evidence="2" key="1">
    <citation type="submission" date="2019-08" db="EMBL/GenBank/DDBJ databases">
        <authorList>
            <person name="Kucharzyk K."/>
            <person name="Murdoch R.W."/>
            <person name="Higgins S."/>
            <person name="Loffler F."/>
        </authorList>
    </citation>
    <scope>NUCLEOTIDE SEQUENCE</scope>
</reference>
<evidence type="ECO:0000313" key="2">
    <source>
        <dbReference type="EMBL" id="MPL89403.1"/>
    </source>
</evidence>
<dbReference type="EMBL" id="VSSQ01000279">
    <property type="protein sequence ID" value="MPL89403.1"/>
    <property type="molecule type" value="Genomic_DNA"/>
</dbReference>
<dbReference type="Pfam" id="PF17131">
    <property type="entry name" value="LolA_like"/>
    <property type="match status" value="1"/>
</dbReference>
<accession>A0A644VFJ0</accession>
<dbReference type="PROSITE" id="PS51257">
    <property type="entry name" value="PROKAR_LIPOPROTEIN"/>
    <property type="match status" value="1"/>
</dbReference>
<dbReference type="Gene3D" id="2.50.20.10">
    <property type="entry name" value="Lipoprotein localisation LolA/LolB/LppX"/>
    <property type="match status" value="1"/>
</dbReference>
<proteinExistence type="predicted"/>
<gene>
    <name evidence="2" type="ORF">SDC9_35437</name>
</gene>
<sequence>MKSFNYRLNTLIITILISCAVTAQNPKDISRKSADAIALGSMEMITTLKIMDAKGNTRSRTLNMASKKFGDVTKMMMKFTDPADVKGTSILIFDYEDRPDEMWIYMPALKKTRRVVSNEKGKNFMGSEFTNADMSKPNIDDFDYKIISSENINGKACHVIEATPVSTEAAQSNGFSKKVSYIDKDNFLCYKIEYYDLKNKLLKTQIIGDYRPVEGGNYFYYEMEMKNEQNGRKSVLKTDKFKAQSQMSEAQFSSSNLDK</sequence>
<dbReference type="AlphaFoldDB" id="A0A644VFJ0"/>
<feature type="domain" description="Uncharacterized protein TP-0789" evidence="1">
    <location>
        <begin position="73"/>
        <end position="258"/>
    </location>
</feature>
<organism evidence="2">
    <name type="scientific">bioreactor metagenome</name>
    <dbReference type="NCBI Taxonomy" id="1076179"/>
    <lineage>
        <taxon>unclassified sequences</taxon>
        <taxon>metagenomes</taxon>
        <taxon>ecological metagenomes</taxon>
    </lineage>
</organism>